<organism evidence="1 2">
    <name type="scientific">Lasius platythorax</name>
    <dbReference type="NCBI Taxonomy" id="488582"/>
    <lineage>
        <taxon>Eukaryota</taxon>
        <taxon>Metazoa</taxon>
        <taxon>Ecdysozoa</taxon>
        <taxon>Arthropoda</taxon>
        <taxon>Hexapoda</taxon>
        <taxon>Insecta</taxon>
        <taxon>Pterygota</taxon>
        <taxon>Neoptera</taxon>
        <taxon>Endopterygota</taxon>
        <taxon>Hymenoptera</taxon>
        <taxon>Apocrita</taxon>
        <taxon>Aculeata</taxon>
        <taxon>Formicoidea</taxon>
        <taxon>Formicidae</taxon>
        <taxon>Formicinae</taxon>
        <taxon>Lasius</taxon>
        <taxon>Lasius</taxon>
    </lineage>
</organism>
<evidence type="ECO:0000313" key="2">
    <source>
        <dbReference type="Proteomes" id="UP001497644"/>
    </source>
</evidence>
<protein>
    <recommendedName>
        <fullName evidence="3">Reverse transcriptase</fullName>
    </recommendedName>
</protein>
<name>A0AAV2MX58_9HYME</name>
<evidence type="ECO:0008006" key="3">
    <source>
        <dbReference type="Google" id="ProtNLM"/>
    </source>
</evidence>
<reference evidence="1" key="1">
    <citation type="submission" date="2024-04" db="EMBL/GenBank/DDBJ databases">
        <authorList>
            <consortium name="Molecular Ecology Group"/>
        </authorList>
    </citation>
    <scope>NUCLEOTIDE SEQUENCE</scope>
</reference>
<dbReference type="EMBL" id="CAXIPU020000424">
    <property type="protein sequence ID" value="CAL1671817.1"/>
    <property type="molecule type" value="Genomic_DNA"/>
</dbReference>
<dbReference type="Proteomes" id="UP001497644">
    <property type="component" value="Unassembled WGS sequence"/>
</dbReference>
<proteinExistence type="predicted"/>
<comment type="caution">
    <text evidence="1">The sequence shown here is derived from an EMBL/GenBank/DDBJ whole genome shotgun (WGS) entry which is preliminary data.</text>
</comment>
<sequence length="177" mass="21062">MTLYRLKVCRRFLPTSVRKTLVVSLINPLIDYACLVYSSLTKEQNLKIQRAYNSCVRMIFDVKREEHISPYYSRLRWLKVDKKREYLFGVFIHRLLQSERPSYLSDKLTHRSYLGVRTTRVSNQLLALPQCRTETYKKSFAYTAAKYWNQLPATLRDQPSSPLFRNALYNHLVDKTQ</sequence>
<keyword evidence="2" id="KW-1185">Reference proteome</keyword>
<evidence type="ECO:0000313" key="1">
    <source>
        <dbReference type="EMBL" id="CAL1671817.1"/>
    </source>
</evidence>
<accession>A0AAV2MX58</accession>
<gene>
    <name evidence="1" type="ORF">LPLAT_LOCUS5239</name>
</gene>
<dbReference type="AlphaFoldDB" id="A0AAV2MX58"/>